<name>A0A9P6QYY3_9FUNG</name>
<sequence>MGEYPVSENKALEMLTEVSSAKRAANMALHDSQFGEKTRIQKQKRRALEEARSGSKTSKSNGSKRKVSAKK</sequence>
<feature type="region of interest" description="Disordered" evidence="1">
    <location>
        <begin position="29"/>
        <end position="71"/>
    </location>
</feature>
<dbReference type="Proteomes" id="UP000738325">
    <property type="component" value="Unassembled WGS sequence"/>
</dbReference>
<evidence type="ECO:0000313" key="2">
    <source>
        <dbReference type="EMBL" id="KAG0308288.1"/>
    </source>
</evidence>
<organism evidence="2 3">
    <name type="scientific">Dissophora globulifera</name>
    <dbReference type="NCBI Taxonomy" id="979702"/>
    <lineage>
        <taxon>Eukaryota</taxon>
        <taxon>Fungi</taxon>
        <taxon>Fungi incertae sedis</taxon>
        <taxon>Mucoromycota</taxon>
        <taxon>Mortierellomycotina</taxon>
        <taxon>Mortierellomycetes</taxon>
        <taxon>Mortierellales</taxon>
        <taxon>Mortierellaceae</taxon>
        <taxon>Dissophora</taxon>
    </lineage>
</organism>
<protein>
    <submittedName>
        <fullName evidence="2">Uncharacterized protein</fullName>
    </submittedName>
</protein>
<evidence type="ECO:0000313" key="3">
    <source>
        <dbReference type="Proteomes" id="UP000738325"/>
    </source>
</evidence>
<feature type="compositionally biased region" description="Basic residues" evidence="1">
    <location>
        <begin position="62"/>
        <end position="71"/>
    </location>
</feature>
<dbReference type="OrthoDB" id="10261904at2759"/>
<gene>
    <name evidence="2" type="ORF">BGZ99_001176</name>
</gene>
<comment type="caution">
    <text evidence="2">The sequence shown here is derived from an EMBL/GenBank/DDBJ whole genome shotgun (WGS) entry which is preliminary data.</text>
</comment>
<keyword evidence="3" id="KW-1185">Reference proteome</keyword>
<accession>A0A9P6QYY3</accession>
<dbReference type="AlphaFoldDB" id="A0A9P6QYY3"/>
<dbReference type="EMBL" id="JAAAIP010001288">
    <property type="protein sequence ID" value="KAG0308288.1"/>
    <property type="molecule type" value="Genomic_DNA"/>
</dbReference>
<evidence type="ECO:0000256" key="1">
    <source>
        <dbReference type="SAM" id="MobiDB-lite"/>
    </source>
</evidence>
<reference evidence="2" key="1">
    <citation type="journal article" date="2020" name="Fungal Divers.">
        <title>Resolving the Mortierellaceae phylogeny through synthesis of multi-gene phylogenetics and phylogenomics.</title>
        <authorList>
            <person name="Vandepol N."/>
            <person name="Liber J."/>
            <person name="Desiro A."/>
            <person name="Na H."/>
            <person name="Kennedy M."/>
            <person name="Barry K."/>
            <person name="Grigoriev I.V."/>
            <person name="Miller A.N."/>
            <person name="O'Donnell K."/>
            <person name="Stajich J.E."/>
            <person name="Bonito G."/>
        </authorList>
    </citation>
    <scope>NUCLEOTIDE SEQUENCE</scope>
    <source>
        <strain evidence="2">REB-010B</strain>
    </source>
</reference>
<proteinExistence type="predicted"/>